<sequence>MPGPRMSYETTRLPPPPPVSQWPGLPALRPDAGQATGFDPALLAADPAEVEFALDPASVRITGENAQQWNTTYSASGEMQVSAPGVEAQTVPVRYDVTIRNENASPAQLREVNPFDPATIPPRTRIEVFGRDYAGTPLEASFRALADANDLASIDDLRLSLEMTEDGELRVMTGDNRLFDAPRDGGPASYPAEREDFTRHTAMLDDPAGADRAGYSRMLLDGTVPDASVRIAEDVEGREITGIVTQTGSGETNEVVWTLDGKGRPVSADATLTWEPGSGGRDSDRIEGNAQSRFRSDNDMKGSGDDVGHVIAYRFVNGHGPVNMFPQESHFNQRVFAGMEQEWADWLAEGMDVRIEIALGPANVQRPDQVRVDYEVIDPATGRAVYDPQLMVFDNEAGQVFDRIARNDMDDMIGMRS</sequence>
<evidence type="ECO:0000313" key="3">
    <source>
        <dbReference type="EMBL" id="TYT26703.1"/>
    </source>
</evidence>
<dbReference type="AlphaFoldDB" id="A0A5D4XRZ1"/>
<accession>A0A5D4XRZ1</accession>
<proteinExistence type="predicted"/>
<gene>
    <name evidence="3" type="ORF">FZO89_10785</name>
</gene>
<dbReference type="Pfam" id="PF13930">
    <property type="entry name" value="Endonuclea_NS_2"/>
    <property type="match status" value="1"/>
</dbReference>
<organism evidence="3 4">
    <name type="scientific">Luteimonas viscosa</name>
    <dbReference type="NCBI Taxonomy" id="1132694"/>
    <lineage>
        <taxon>Bacteria</taxon>
        <taxon>Pseudomonadati</taxon>
        <taxon>Pseudomonadota</taxon>
        <taxon>Gammaproteobacteria</taxon>
        <taxon>Lysobacterales</taxon>
        <taxon>Lysobacteraceae</taxon>
        <taxon>Luteimonas</taxon>
    </lineage>
</organism>
<protein>
    <recommendedName>
        <fullName evidence="2">Type VII secretion system protein EssD-like domain-containing protein</fullName>
    </recommendedName>
</protein>
<dbReference type="InterPro" id="IPR044927">
    <property type="entry name" value="Endonuclea_NS_2"/>
</dbReference>
<comment type="caution">
    <text evidence="3">The sequence shown here is derived from an EMBL/GenBank/DDBJ whole genome shotgun (WGS) entry which is preliminary data.</text>
</comment>
<name>A0A5D4XRZ1_9GAMM</name>
<evidence type="ECO:0000313" key="4">
    <source>
        <dbReference type="Proteomes" id="UP000324973"/>
    </source>
</evidence>
<dbReference type="OrthoDB" id="2664633at2"/>
<feature type="domain" description="Type VII secretion system protein EssD-like" evidence="2">
    <location>
        <begin position="253"/>
        <end position="375"/>
    </location>
</feature>
<dbReference type="EMBL" id="VTFT01000001">
    <property type="protein sequence ID" value="TYT26703.1"/>
    <property type="molecule type" value="Genomic_DNA"/>
</dbReference>
<feature type="region of interest" description="Disordered" evidence="1">
    <location>
        <begin position="1"/>
        <end position="34"/>
    </location>
</feature>
<feature type="region of interest" description="Disordered" evidence="1">
    <location>
        <begin position="267"/>
        <end position="301"/>
    </location>
</feature>
<keyword evidence="4" id="KW-1185">Reference proteome</keyword>
<dbReference type="Proteomes" id="UP000324973">
    <property type="component" value="Unassembled WGS sequence"/>
</dbReference>
<reference evidence="3 4" key="1">
    <citation type="submission" date="2019-08" db="EMBL/GenBank/DDBJ databases">
        <title>Luteimonas viscosus sp. nov., isolated from soil of a sunflower field.</title>
        <authorList>
            <person name="Jianli Z."/>
            <person name="Ying Z."/>
        </authorList>
    </citation>
    <scope>NUCLEOTIDE SEQUENCE [LARGE SCALE GENOMIC DNA]</scope>
    <source>
        <strain evidence="3 4">XBU10</strain>
    </source>
</reference>
<evidence type="ECO:0000256" key="1">
    <source>
        <dbReference type="SAM" id="MobiDB-lite"/>
    </source>
</evidence>
<evidence type="ECO:0000259" key="2">
    <source>
        <dbReference type="Pfam" id="PF13930"/>
    </source>
</evidence>